<dbReference type="Proteomes" id="UP001259347">
    <property type="component" value="Unassembled WGS sequence"/>
</dbReference>
<keyword evidence="2" id="KW-1185">Reference proteome</keyword>
<dbReference type="InterPro" id="IPR008799">
    <property type="entry name" value="Pseudomon_AvrD"/>
</dbReference>
<sequence>MPFTTCASSSNDHTGSRTFDSFLGPAHRRYFGTGYRRTSYVLEGLELVGDVLNAYANVSYSADWSQKAGVARVPHLSTIDAAILAAGMSETYLASTLPLSVNVLRNAWIERFTIRAGTTPLDTTRAVPLSSSLSARSMGKKNDVRTVLTHRIGPMRVVTAVRHSAAGPLRKTPSPCPTQPHIDSHRENRHDGRVLWLEAERGRLLCSLDLHAESGPTTGLEAAYRPSATFVDALVLAGQMAQILLYARQNVDRDMTPNLWMRHVSINRRIPRDSAAFTTTESCMRVVSDRVVAVDRQEFHSVNVTVPDLFGFAIESAVAL</sequence>
<reference evidence="1 2" key="1">
    <citation type="submission" date="2023-07" db="EMBL/GenBank/DDBJ databases">
        <title>Sorghum-associated microbial communities from plants grown in Nebraska, USA.</title>
        <authorList>
            <person name="Schachtman D."/>
        </authorList>
    </citation>
    <scope>NUCLEOTIDE SEQUENCE [LARGE SCALE GENOMIC DNA]</scope>
    <source>
        <strain evidence="1 2">2980</strain>
    </source>
</reference>
<dbReference type="EMBL" id="JAVDUM010000001">
    <property type="protein sequence ID" value="MDR6865786.1"/>
    <property type="molecule type" value="Genomic_DNA"/>
</dbReference>
<proteinExistence type="predicted"/>
<protein>
    <recommendedName>
        <fullName evidence="3">Avirulence D protein (AvrD)</fullName>
    </recommendedName>
</protein>
<dbReference type="RefSeq" id="WP_396653014.1">
    <property type="nucleotide sequence ID" value="NZ_JAVDUM010000001.1"/>
</dbReference>
<accession>A0ABU1S857</accession>
<dbReference type="Pfam" id="PF05655">
    <property type="entry name" value="AvrD"/>
    <property type="match status" value="2"/>
</dbReference>
<evidence type="ECO:0000313" key="2">
    <source>
        <dbReference type="Proteomes" id="UP001259347"/>
    </source>
</evidence>
<evidence type="ECO:0000313" key="1">
    <source>
        <dbReference type="EMBL" id="MDR6865786.1"/>
    </source>
</evidence>
<comment type="caution">
    <text evidence="1">The sequence shown here is derived from an EMBL/GenBank/DDBJ whole genome shotgun (WGS) entry which is preliminary data.</text>
</comment>
<name>A0ABU1S857_9MICO</name>
<evidence type="ECO:0008006" key="3">
    <source>
        <dbReference type="Google" id="ProtNLM"/>
    </source>
</evidence>
<organism evidence="1 2">
    <name type="scientific">Microbacterium resistens</name>
    <dbReference type="NCBI Taxonomy" id="156977"/>
    <lineage>
        <taxon>Bacteria</taxon>
        <taxon>Bacillati</taxon>
        <taxon>Actinomycetota</taxon>
        <taxon>Actinomycetes</taxon>
        <taxon>Micrococcales</taxon>
        <taxon>Microbacteriaceae</taxon>
        <taxon>Microbacterium</taxon>
    </lineage>
</organism>
<gene>
    <name evidence="1" type="ORF">J2Y69_000368</name>
</gene>